<evidence type="ECO:0000256" key="4">
    <source>
        <dbReference type="ARBA" id="ARBA00023027"/>
    </source>
</evidence>
<comment type="caution">
    <text evidence="7">The sequence shown here is derived from an EMBL/GenBank/DDBJ whole genome shotgun (WGS) entry which is preliminary data.</text>
</comment>
<dbReference type="Gene3D" id="2.60.200.30">
    <property type="entry name" value="Probable inorganic polyphosphate/atp-NAD kinase, domain 2"/>
    <property type="match status" value="1"/>
</dbReference>
<keyword evidence="6" id="KW-0067">ATP-binding</keyword>
<comment type="subcellular location">
    <subcellularLocation>
        <location evidence="6">Cytoplasm</location>
    </subcellularLocation>
</comment>
<keyword evidence="3 6" id="KW-0521">NADP</keyword>
<comment type="catalytic activity">
    <reaction evidence="5 6">
        <text>NAD(+) + ATP = ADP + NADP(+) + H(+)</text>
        <dbReference type="Rhea" id="RHEA:18629"/>
        <dbReference type="ChEBI" id="CHEBI:15378"/>
        <dbReference type="ChEBI" id="CHEBI:30616"/>
        <dbReference type="ChEBI" id="CHEBI:57540"/>
        <dbReference type="ChEBI" id="CHEBI:58349"/>
        <dbReference type="ChEBI" id="CHEBI:456216"/>
        <dbReference type="EC" id="2.7.1.23"/>
    </reaction>
</comment>
<comment type="caution">
    <text evidence="6">Lacks conserved residue(s) required for the propagation of feature annotation.</text>
</comment>
<feature type="binding site" evidence="6">
    <location>
        <begin position="142"/>
        <end position="143"/>
    </location>
    <ligand>
        <name>NAD(+)</name>
        <dbReference type="ChEBI" id="CHEBI:57540"/>
    </ligand>
</feature>
<dbReference type="EC" id="2.7.1.23" evidence="6"/>
<feature type="binding site" evidence="6">
    <location>
        <position position="153"/>
    </location>
    <ligand>
        <name>NAD(+)</name>
        <dbReference type="ChEBI" id="CHEBI:57540"/>
    </ligand>
</feature>
<feature type="binding site" evidence="6">
    <location>
        <begin position="183"/>
        <end position="188"/>
    </location>
    <ligand>
        <name>NAD(+)</name>
        <dbReference type="ChEBI" id="CHEBI:57540"/>
    </ligand>
</feature>
<comment type="similarity">
    <text evidence="6">Belongs to the NAD kinase family.</text>
</comment>
<dbReference type="InterPro" id="IPR002504">
    <property type="entry name" value="NADK"/>
</dbReference>
<evidence type="ECO:0000256" key="3">
    <source>
        <dbReference type="ARBA" id="ARBA00022857"/>
    </source>
</evidence>
<dbReference type="Pfam" id="PF01513">
    <property type="entry name" value="NAD_kinase"/>
    <property type="match status" value="1"/>
</dbReference>
<evidence type="ECO:0000256" key="2">
    <source>
        <dbReference type="ARBA" id="ARBA00022777"/>
    </source>
</evidence>
<protein>
    <recommendedName>
        <fullName evidence="6">NAD kinase</fullName>
        <ecNumber evidence="6">2.7.1.23</ecNumber>
    </recommendedName>
    <alternativeName>
        <fullName evidence="6">ATP-dependent NAD kinase</fullName>
    </alternativeName>
</protein>
<comment type="cofactor">
    <cofactor evidence="6">
        <name>a divalent metal cation</name>
        <dbReference type="ChEBI" id="CHEBI:60240"/>
    </cofactor>
</comment>
<sequence length="283" mass="31679">MKSFYIVTNTTKDPDLVYTNSILDYLNKNNVSCIYNPDSADVEHTDYCYTNADIVPDDTECIIVLGGDGTLIQAARDLNSKNIPLLGVNIGTLGYLTDTDMNTVYDTLESLINDCYEIDTRMMLDGKIYRDDELIYEDVALNDVVLSRRGILRVIDFDIYVNGEYLNSFAADGVIVSTPTGSTAYSLSAGGPIVQPNAHLIMITPICAHTLTQRSIIFEQNDEIVIQMNDNKKLSEERVATYDGESYCNVITGDRVVITRSDKTARLIKTSRISFLERIRNKM</sequence>
<dbReference type="EMBL" id="JBBMER010000001">
    <property type="protein sequence ID" value="MEQ2378673.1"/>
    <property type="molecule type" value="Genomic_DNA"/>
</dbReference>
<dbReference type="Proteomes" id="UP001442364">
    <property type="component" value="Unassembled WGS sequence"/>
</dbReference>
<feature type="binding site" evidence="6">
    <location>
        <position position="172"/>
    </location>
    <ligand>
        <name>NAD(+)</name>
        <dbReference type="ChEBI" id="CHEBI:57540"/>
    </ligand>
</feature>
<proteinExistence type="inferred from homology"/>
<evidence type="ECO:0000313" key="7">
    <source>
        <dbReference type="EMBL" id="MEQ2378673.1"/>
    </source>
</evidence>
<feature type="active site" description="Proton acceptor" evidence="6">
    <location>
        <position position="68"/>
    </location>
</feature>
<dbReference type="Gene3D" id="3.40.50.10330">
    <property type="entry name" value="Probable inorganic polyphosphate/atp-NAD kinase, domain 1"/>
    <property type="match status" value="1"/>
</dbReference>
<dbReference type="PANTHER" id="PTHR20275:SF0">
    <property type="entry name" value="NAD KINASE"/>
    <property type="match status" value="1"/>
</dbReference>
<dbReference type="HAMAP" id="MF_00361">
    <property type="entry name" value="NAD_kinase"/>
    <property type="match status" value="1"/>
</dbReference>
<evidence type="ECO:0000256" key="1">
    <source>
        <dbReference type="ARBA" id="ARBA00022679"/>
    </source>
</evidence>
<dbReference type="PANTHER" id="PTHR20275">
    <property type="entry name" value="NAD KINASE"/>
    <property type="match status" value="1"/>
</dbReference>
<reference evidence="7 8" key="1">
    <citation type="submission" date="2024-03" db="EMBL/GenBank/DDBJ databases">
        <title>Human intestinal bacterial collection.</title>
        <authorList>
            <person name="Pauvert C."/>
            <person name="Hitch T.C.A."/>
            <person name="Clavel T."/>
        </authorList>
    </citation>
    <scope>NUCLEOTIDE SEQUENCE [LARGE SCALE GENOMIC DNA]</scope>
    <source>
        <strain evidence="7 8">CLA-AA-H255</strain>
    </source>
</reference>
<keyword evidence="8" id="KW-1185">Reference proteome</keyword>
<dbReference type="SUPFAM" id="SSF111331">
    <property type="entry name" value="NAD kinase/diacylglycerol kinase-like"/>
    <property type="match status" value="1"/>
</dbReference>
<gene>
    <name evidence="6" type="primary">nadK</name>
    <name evidence="7" type="ORF">WMO14_02065</name>
</gene>
<comment type="function">
    <text evidence="6">Involved in the regulation of the intracellular balance of NAD and NADP, and is a key enzyme in the biosynthesis of NADP. Catalyzes specifically the phosphorylation on 2'-hydroxyl of the adenosine moiety of NAD to yield NADP.</text>
</comment>
<dbReference type="RefSeq" id="WP_349153183.1">
    <property type="nucleotide sequence ID" value="NZ_DAWDAH010000003.1"/>
</dbReference>
<evidence type="ECO:0000256" key="6">
    <source>
        <dbReference type="HAMAP-Rule" id="MF_00361"/>
    </source>
</evidence>
<keyword evidence="6" id="KW-0547">Nucleotide-binding</keyword>
<dbReference type="GO" id="GO:0016301">
    <property type="term" value="F:kinase activity"/>
    <property type="evidence" value="ECO:0007669"/>
    <property type="project" value="UniProtKB-KW"/>
</dbReference>
<feature type="binding site" evidence="6">
    <location>
        <begin position="68"/>
        <end position="69"/>
    </location>
    <ligand>
        <name>NAD(+)</name>
        <dbReference type="ChEBI" id="CHEBI:57540"/>
    </ligand>
</feature>
<keyword evidence="2 6" id="KW-0418">Kinase</keyword>
<evidence type="ECO:0000256" key="5">
    <source>
        <dbReference type="ARBA" id="ARBA00047925"/>
    </source>
</evidence>
<keyword evidence="4 6" id="KW-0520">NAD</keyword>
<keyword evidence="1 6" id="KW-0808">Transferase</keyword>
<keyword evidence="6" id="KW-0963">Cytoplasm</keyword>
<name>A0ABV1BSD7_9FIRM</name>
<dbReference type="InterPro" id="IPR016064">
    <property type="entry name" value="NAD/diacylglycerol_kinase_sf"/>
</dbReference>
<accession>A0ABV1BSD7</accession>
<evidence type="ECO:0000313" key="8">
    <source>
        <dbReference type="Proteomes" id="UP001442364"/>
    </source>
</evidence>
<dbReference type="Pfam" id="PF20143">
    <property type="entry name" value="NAD_kinase_C"/>
    <property type="match status" value="1"/>
</dbReference>
<organism evidence="7 8">
    <name type="scientific">[Lactobacillus] rogosae</name>
    <dbReference type="NCBI Taxonomy" id="706562"/>
    <lineage>
        <taxon>Bacteria</taxon>
        <taxon>Bacillati</taxon>
        <taxon>Bacillota</taxon>
        <taxon>Clostridia</taxon>
        <taxon>Lachnospirales</taxon>
        <taxon>Lachnospiraceae</taxon>
        <taxon>Lachnospira</taxon>
    </lineage>
</organism>
<dbReference type="InterPro" id="IPR017437">
    <property type="entry name" value="ATP-NAD_kinase_PpnK-typ_C"/>
</dbReference>
<dbReference type="InterPro" id="IPR017438">
    <property type="entry name" value="ATP-NAD_kinase_N"/>
</dbReference>